<accession>A0ABR2ZNG3</accession>
<name>A0ABR2ZNG3_9AGAR</name>
<evidence type="ECO:0000313" key="2">
    <source>
        <dbReference type="Proteomes" id="UP001437256"/>
    </source>
</evidence>
<dbReference type="EMBL" id="JBBXMP010000086">
    <property type="protein sequence ID" value="KAL0063180.1"/>
    <property type="molecule type" value="Genomic_DNA"/>
</dbReference>
<comment type="caution">
    <text evidence="1">The sequence shown here is derived from an EMBL/GenBank/DDBJ whole genome shotgun (WGS) entry which is preliminary data.</text>
</comment>
<reference evidence="1 2" key="1">
    <citation type="submission" date="2024-05" db="EMBL/GenBank/DDBJ databases">
        <title>A draft genome resource for the thread blight pathogen Marasmius tenuissimus strain MS-2.</title>
        <authorList>
            <person name="Yulfo-Soto G.E."/>
            <person name="Baruah I.K."/>
            <person name="Amoako-Attah I."/>
            <person name="Bukari Y."/>
            <person name="Meinhardt L.W."/>
            <person name="Bailey B.A."/>
            <person name="Cohen S.P."/>
        </authorList>
    </citation>
    <scope>NUCLEOTIDE SEQUENCE [LARGE SCALE GENOMIC DNA]</scope>
    <source>
        <strain evidence="1 2">MS-2</strain>
    </source>
</reference>
<sequence>MSIRDIIKKYIEDHPNNKEAQKLLEEVQDPEGDGCGRLTVVNDKIHGLTWWLRVRVKDKDMRTIVGDGAGSAVNGRGTFEGTDMPSDFEPLGITGKFIFTLQDSGTNLTLHLTGANGATNVLVGQGSSHHVPENSKGTWSNNSG</sequence>
<protein>
    <submittedName>
        <fullName evidence="1">Uncharacterized protein</fullName>
    </submittedName>
</protein>
<organism evidence="1 2">
    <name type="scientific">Marasmius tenuissimus</name>
    <dbReference type="NCBI Taxonomy" id="585030"/>
    <lineage>
        <taxon>Eukaryota</taxon>
        <taxon>Fungi</taxon>
        <taxon>Dikarya</taxon>
        <taxon>Basidiomycota</taxon>
        <taxon>Agaricomycotina</taxon>
        <taxon>Agaricomycetes</taxon>
        <taxon>Agaricomycetidae</taxon>
        <taxon>Agaricales</taxon>
        <taxon>Marasmiineae</taxon>
        <taxon>Marasmiaceae</taxon>
        <taxon>Marasmius</taxon>
    </lineage>
</organism>
<gene>
    <name evidence="1" type="ORF">AAF712_009878</name>
</gene>
<keyword evidence="2" id="KW-1185">Reference proteome</keyword>
<dbReference type="Proteomes" id="UP001437256">
    <property type="component" value="Unassembled WGS sequence"/>
</dbReference>
<evidence type="ECO:0000313" key="1">
    <source>
        <dbReference type="EMBL" id="KAL0063180.1"/>
    </source>
</evidence>
<proteinExistence type="predicted"/>